<sequence length="278" mass="31570">MSEQTKKFKEDVSFSIADELGGLELLQAKYKRQNFSLHSHEGYTIGVIEKGAQRFYRTGGNHVAPKDHIILVNADEVHTGHSATEGGWEYRAMYPLPEQFAAMTEGLGSHPSVPYFPEPVVHDPDVAQQLRLVFSTLENSDNRLLRETLVYGALVKLMARHSKTRNEFEPHTRSQKQVMLVKTFLDDFPQADVSLEELAKLAGYSPYYLVRAFQKEFGLPPHAYQIQSRLRYAKKLLKAGHSISDAAQEAGFHDQSHFHRHFKRAMGITPKQYTGSLI</sequence>
<dbReference type="OrthoDB" id="9809338at2"/>
<keyword evidence="2" id="KW-0238">DNA-binding</keyword>
<dbReference type="PRINTS" id="PR00032">
    <property type="entry name" value="HTHARAC"/>
</dbReference>
<keyword evidence="4" id="KW-0804">Transcription</keyword>
<protein>
    <submittedName>
        <fullName evidence="6">AraC family transcriptional regulator</fullName>
    </submittedName>
</protein>
<dbReference type="Proteomes" id="UP000241346">
    <property type="component" value="Unassembled WGS sequence"/>
</dbReference>
<dbReference type="InterPro" id="IPR020449">
    <property type="entry name" value="Tscrpt_reg_AraC-type_HTH"/>
</dbReference>
<accession>A0A2T3NKN9</accession>
<reference evidence="6 7" key="1">
    <citation type="submission" date="2018-03" db="EMBL/GenBank/DDBJ databases">
        <title>Whole genome sequencing of Histamine producing bacteria.</title>
        <authorList>
            <person name="Butler K."/>
        </authorList>
    </citation>
    <scope>NUCLEOTIDE SEQUENCE [LARGE SCALE GENOMIC DNA]</scope>
    <source>
        <strain evidence="6 7">DSM 19138</strain>
    </source>
</reference>
<evidence type="ECO:0000259" key="5">
    <source>
        <dbReference type="PROSITE" id="PS01124"/>
    </source>
</evidence>
<dbReference type="PANTHER" id="PTHR46796">
    <property type="entry name" value="HTH-TYPE TRANSCRIPTIONAL ACTIVATOR RHAS-RELATED"/>
    <property type="match status" value="1"/>
</dbReference>
<keyword evidence="1" id="KW-0805">Transcription regulation</keyword>
<evidence type="ECO:0000256" key="4">
    <source>
        <dbReference type="ARBA" id="ARBA00023163"/>
    </source>
</evidence>
<dbReference type="Pfam" id="PF12833">
    <property type="entry name" value="HTH_18"/>
    <property type="match status" value="1"/>
</dbReference>
<evidence type="ECO:0000256" key="2">
    <source>
        <dbReference type="ARBA" id="ARBA00023125"/>
    </source>
</evidence>
<dbReference type="EMBL" id="PYMB01000001">
    <property type="protein sequence ID" value="PSW16071.1"/>
    <property type="molecule type" value="Genomic_DNA"/>
</dbReference>
<proteinExistence type="predicted"/>
<gene>
    <name evidence="6" type="ORF">C9J01_03425</name>
</gene>
<dbReference type="Gene3D" id="1.10.10.60">
    <property type="entry name" value="Homeodomain-like"/>
    <property type="match status" value="2"/>
</dbReference>
<dbReference type="GO" id="GO:0003700">
    <property type="term" value="F:DNA-binding transcription factor activity"/>
    <property type="evidence" value="ECO:0007669"/>
    <property type="project" value="InterPro"/>
</dbReference>
<dbReference type="SMART" id="SM00342">
    <property type="entry name" value="HTH_ARAC"/>
    <property type="match status" value="1"/>
</dbReference>
<dbReference type="InterPro" id="IPR009057">
    <property type="entry name" value="Homeodomain-like_sf"/>
</dbReference>
<evidence type="ECO:0000313" key="6">
    <source>
        <dbReference type="EMBL" id="PSW16071.1"/>
    </source>
</evidence>
<dbReference type="InterPro" id="IPR050204">
    <property type="entry name" value="AraC_XylS_family_regulators"/>
</dbReference>
<dbReference type="AlphaFoldDB" id="A0A2T3NKN9"/>
<dbReference type="SUPFAM" id="SSF46689">
    <property type="entry name" value="Homeodomain-like"/>
    <property type="match status" value="2"/>
</dbReference>
<dbReference type="Pfam" id="PF02311">
    <property type="entry name" value="AraC_binding"/>
    <property type="match status" value="1"/>
</dbReference>
<dbReference type="RefSeq" id="WP_107296693.1">
    <property type="nucleotide sequence ID" value="NZ_PYMB01000001.1"/>
</dbReference>
<dbReference type="PANTHER" id="PTHR46796:SF2">
    <property type="entry name" value="TRANSCRIPTIONAL REGULATORY PROTEIN"/>
    <property type="match status" value="1"/>
</dbReference>
<evidence type="ECO:0000256" key="1">
    <source>
        <dbReference type="ARBA" id="ARBA00023015"/>
    </source>
</evidence>
<dbReference type="GO" id="GO:0043565">
    <property type="term" value="F:sequence-specific DNA binding"/>
    <property type="evidence" value="ECO:0007669"/>
    <property type="project" value="InterPro"/>
</dbReference>
<dbReference type="InterPro" id="IPR018062">
    <property type="entry name" value="HTH_AraC-typ_CS"/>
</dbReference>
<dbReference type="InterPro" id="IPR018060">
    <property type="entry name" value="HTH_AraC"/>
</dbReference>
<dbReference type="InterPro" id="IPR037923">
    <property type="entry name" value="HTH-like"/>
</dbReference>
<comment type="caution">
    <text evidence="6">The sequence shown here is derived from an EMBL/GenBank/DDBJ whole genome shotgun (WGS) entry which is preliminary data.</text>
</comment>
<organism evidence="6 7">
    <name type="scientific">Photobacterium rosenbergii</name>
    <dbReference type="NCBI Taxonomy" id="294936"/>
    <lineage>
        <taxon>Bacteria</taxon>
        <taxon>Pseudomonadati</taxon>
        <taxon>Pseudomonadota</taxon>
        <taxon>Gammaproteobacteria</taxon>
        <taxon>Vibrionales</taxon>
        <taxon>Vibrionaceae</taxon>
        <taxon>Photobacterium</taxon>
    </lineage>
</organism>
<dbReference type="PROSITE" id="PS01124">
    <property type="entry name" value="HTH_ARAC_FAMILY_2"/>
    <property type="match status" value="1"/>
</dbReference>
<dbReference type="InterPro" id="IPR003313">
    <property type="entry name" value="AraC-bd"/>
</dbReference>
<keyword evidence="3" id="KW-0010">Activator</keyword>
<name>A0A2T3NKN9_9GAMM</name>
<evidence type="ECO:0000313" key="7">
    <source>
        <dbReference type="Proteomes" id="UP000241346"/>
    </source>
</evidence>
<dbReference type="PROSITE" id="PS00041">
    <property type="entry name" value="HTH_ARAC_FAMILY_1"/>
    <property type="match status" value="1"/>
</dbReference>
<evidence type="ECO:0000256" key="3">
    <source>
        <dbReference type="ARBA" id="ARBA00023159"/>
    </source>
</evidence>
<feature type="domain" description="HTH araC/xylS-type" evidence="5">
    <location>
        <begin position="179"/>
        <end position="276"/>
    </location>
</feature>
<dbReference type="SUPFAM" id="SSF51215">
    <property type="entry name" value="Regulatory protein AraC"/>
    <property type="match status" value="1"/>
</dbReference>